<reference evidence="2 3" key="1">
    <citation type="submission" date="2018-04" db="EMBL/GenBank/DDBJ databases">
        <title>Complete genome uncultured novel isolate.</title>
        <authorList>
            <person name="Merlino G."/>
        </authorList>
    </citation>
    <scope>NUCLEOTIDE SEQUENCE [LARGE SCALE GENOMIC DNA]</scope>
    <source>
        <strain evidence="3">R1DC9</strain>
    </source>
</reference>
<accession>A0A4D7K482</accession>
<gene>
    <name evidence="2" type="ORF">DCC35_13160</name>
</gene>
<protein>
    <submittedName>
        <fullName evidence="2">Uncharacterized protein</fullName>
    </submittedName>
</protein>
<evidence type="ECO:0000256" key="1">
    <source>
        <dbReference type="SAM" id="SignalP"/>
    </source>
</evidence>
<evidence type="ECO:0000313" key="3">
    <source>
        <dbReference type="Proteomes" id="UP000298616"/>
    </source>
</evidence>
<keyword evidence="1" id="KW-0732">Signal</keyword>
<sequence>MRRLQLSFILFFSVLFISQAQNDGPLYATSFNTDGALMSTQNLSGPKDLTASNIEFFTRKKENPVAYFPFGNISELGNDVFKMLKLFSNNIPFQYDPAKTSVYLVFTKEPTAAGNYVIKLAENPLSKTVDAESGFLYLPTIYKSFDEAKAGVLPQLKEHFSEDYYNTYLTFAEEQ</sequence>
<dbReference type="EMBL" id="CP028923">
    <property type="protein sequence ID" value="QCK15624.1"/>
    <property type="molecule type" value="Genomic_DNA"/>
</dbReference>
<dbReference type="AlphaFoldDB" id="A0A4D7K482"/>
<keyword evidence="3" id="KW-1185">Reference proteome</keyword>
<organism evidence="2 3">
    <name type="scientific">Mangrovivirga cuniculi</name>
    <dbReference type="NCBI Taxonomy" id="2715131"/>
    <lineage>
        <taxon>Bacteria</taxon>
        <taxon>Pseudomonadati</taxon>
        <taxon>Bacteroidota</taxon>
        <taxon>Cytophagia</taxon>
        <taxon>Cytophagales</taxon>
        <taxon>Mangrovivirgaceae</taxon>
        <taxon>Mangrovivirga</taxon>
    </lineage>
</organism>
<evidence type="ECO:0000313" key="2">
    <source>
        <dbReference type="EMBL" id="QCK15624.1"/>
    </source>
</evidence>
<proteinExistence type="predicted"/>
<feature type="signal peptide" evidence="1">
    <location>
        <begin position="1"/>
        <end position="22"/>
    </location>
</feature>
<dbReference type="KEGG" id="fpf:DCC35_13160"/>
<dbReference type="Proteomes" id="UP000298616">
    <property type="component" value="Chromosome"/>
</dbReference>
<name>A0A4D7K482_9BACT</name>
<feature type="chain" id="PRO_5020884433" evidence="1">
    <location>
        <begin position="23"/>
        <end position="175"/>
    </location>
</feature>
<dbReference type="RefSeq" id="WP_137091221.1">
    <property type="nucleotide sequence ID" value="NZ_CP028923.1"/>
</dbReference>